<dbReference type="InterPro" id="IPR036457">
    <property type="entry name" value="PPM-type-like_dom_sf"/>
</dbReference>
<evidence type="ECO:0000313" key="3">
    <source>
        <dbReference type="Proteomes" id="UP000231134"/>
    </source>
</evidence>
<evidence type="ECO:0000313" key="2">
    <source>
        <dbReference type="EMBL" id="PJJ41677.1"/>
    </source>
</evidence>
<dbReference type="Gene3D" id="3.60.40.10">
    <property type="entry name" value="PPM-type phosphatase domain"/>
    <property type="match status" value="1"/>
</dbReference>
<dbReference type="InterPro" id="IPR001932">
    <property type="entry name" value="PPM-type_phosphatase-like_dom"/>
</dbReference>
<organism evidence="2 3">
    <name type="scientific">Hallerella succinigenes</name>
    <dbReference type="NCBI Taxonomy" id="1896222"/>
    <lineage>
        <taxon>Bacteria</taxon>
        <taxon>Pseudomonadati</taxon>
        <taxon>Fibrobacterota</taxon>
        <taxon>Fibrobacteria</taxon>
        <taxon>Fibrobacterales</taxon>
        <taxon>Fibrobacteraceae</taxon>
        <taxon>Hallerella</taxon>
    </lineage>
</organism>
<dbReference type="AlphaFoldDB" id="A0A2M9A7S5"/>
<dbReference type="SMART" id="SM00332">
    <property type="entry name" value="PP2Cc"/>
    <property type="match status" value="1"/>
</dbReference>
<comment type="caution">
    <text evidence="2">The sequence shown here is derived from an EMBL/GenBank/DDBJ whole genome shotgun (WGS) entry which is preliminary data.</text>
</comment>
<dbReference type="RefSeq" id="WP_100425620.1">
    <property type="nucleotide sequence ID" value="NZ_PGEX01000001.1"/>
</dbReference>
<dbReference type="EMBL" id="PGEX01000001">
    <property type="protein sequence ID" value="PJJ41677.1"/>
    <property type="molecule type" value="Genomic_DNA"/>
</dbReference>
<name>A0A2M9A7S5_9BACT</name>
<dbReference type="OrthoDB" id="9816099at2"/>
<keyword evidence="3" id="KW-1185">Reference proteome</keyword>
<gene>
    <name evidence="2" type="ORF">BGX16_1665</name>
</gene>
<sequence>MLTEFFTRCKWKYIQASARGPGHIRENIPNQDSTFIGFVGKFLLVMVCDGLGSHAHSDYGAKTLCKLFTPCFKEWNQIKPHDLTDFLRLLHCHWLMYSRKYGADKCGSTCQLAIINSKGKGWLAQLGDGMTLVKHNEKINVFADNKNGFGNETSAMGNYDISPLWRMNKIDLSSSKDRLLMMTDGISEDILPEAIENFVSTFDIFLKSSKKQAQKELTNELIHWPTQHHIDDKTIVVIERR</sequence>
<feature type="domain" description="PPM-type phosphatase" evidence="1">
    <location>
        <begin position="15"/>
        <end position="238"/>
    </location>
</feature>
<accession>A0A2M9A7S5</accession>
<reference evidence="2 3" key="1">
    <citation type="submission" date="2017-11" db="EMBL/GenBank/DDBJ databases">
        <title>Animal gut microbial communities from fecal samples from Wisconsin, USA.</title>
        <authorList>
            <person name="Neumann A."/>
        </authorList>
    </citation>
    <scope>NUCLEOTIDE SEQUENCE [LARGE SCALE GENOMIC DNA]</scope>
    <source>
        <strain evidence="2 3">UWS3</strain>
    </source>
</reference>
<protein>
    <submittedName>
        <fullName evidence="2">Serine/threonine protein phosphatase PrpC</fullName>
    </submittedName>
</protein>
<evidence type="ECO:0000259" key="1">
    <source>
        <dbReference type="SMART" id="SM00332"/>
    </source>
</evidence>
<dbReference type="SUPFAM" id="SSF81606">
    <property type="entry name" value="PP2C-like"/>
    <property type="match status" value="1"/>
</dbReference>
<proteinExistence type="predicted"/>
<dbReference type="Pfam" id="PF13672">
    <property type="entry name" value="PP2C_2"/>
    <property type="match status" value="1"/>
</dbReference>
<dbReference type="Proteomes" id="UP000231134">
    <property type="component" value="Unassembled WGS sequence"/>
</dbReference>